<dbReference type="SUPFAM" id="SSF54593">
    <property type="entry name" value="Glyoxalase/Bleomycin resistance protein/Dihydroxybiphenyl dioxygenase"/>
    <property type="match status" value="1"/>
</dbReference>
<evidence type="ECO:0000259" key="4">
    <source>
        <dbReference type="PROSITE" id="PS51819"/>
    </source>
</evidence>
<evidence type="ECO:0000313" key="6">
    <source>
        <dbReference type="Proteomes" id="UP001501326"/>
    </source>
</evidence>
<sequence>MQAQPTATVRAGHSHAPPRDEWCLRCGMANRATPNLPARDLTATSAFYERLGFTQGYRDDGWMILERDDVVLEFFPFPDLDPSSSSFGCCLRLDDVQAFYDRCRDAGLPEITHGWPRLHPPRLEASGLVIGALIDPDGTLLRLVQNP</sequence>
<dbReference type="InterPro" id="IPR029068">
    <property type="entry name" value="Glyas_Bleomycin-R_OHBP_Dase"/>
</dbReference>
<organism evidence="5 6">
    <name type="scientific">Pedococcus aerophilus</name>
    <dbReference type="NCBI Taxonomy" id="436356"/>
    <lineage>
        <taxon>Bacteria</taxon>
        <taxon>Bacillati</taxon>
        <taxon>Actinomycetota</taxon>
        <taxon>Actinomycetes</taxon>
        <taxon>Micrococcales</taxon>
        <taxon>Intrasporangiaceae</taxon>
        <taxon>Pedococcus</taxon>
    </lineage>
</organism>
<dbReference type="Gene3D" id="3.10.180.10">
    <property type="entry name" value="2,3-Dihydroxybiphenyl 1,2-Dioxygenase, domain 1"/>
    <property type="match status" value="1"/>
</dbReference>
<gene>
    <name evidence="5" type="ORF">GCM10009867_32410</name>
</gene>
<proteinExistence type="inferred from homology"/>
<protein>
    <recommendedName>
        <fullName evidence="2">Bleomycin resistance protein</fullName>
    </recommendedName>
</protein>
<evidence type="ECO:0000256" key="1">
    <source>
        <dbReference type="ARBA" id="ARBA00011051"/>
    </source>
</evidence>
<evidence type="ECO:0000256" key="2">
    <source>
        <dbReference type="ARBA" id="ARBA00021572"/>
    </source>
</evidence>
<name>A0ABP6HDQ2_9MICO</name>
<evidence type="ECO:0000313" key="5">
    <source>
        <dbReference type="EMBL" id="GAA2738886.1"/>
    </source>
</evidence>
<dbReference type="InterPro" id="IPR004360">
    <property type="entry name" value="Glyas_Fos-R_dOase_dom"/>
</dbReference>
<dbReference type="EMBL" id="BAAARN010000004">
    <property type="protein sequence ID" value="GAA2738886.1"/>
    <property type="molecule type" value="Genomic_DNA"/>
</dbReference>
<dbReference type="Proteomes" id="UP001501326">
    <property type="component" value="Unassembled WGS sequence"/>
</dbReference>
<keyword evidence="6" id="KW-1185">Reference proteome</keyword>
<evidence type="ECO:0000256" key="3">
    <source>
        <dbReference type="ARBA" id="ARBA00023251"/>
    </source>
</evidence>
<dbReference type="PRINTS" id="PR00311">
    <property type="entry name" value="BLEOMYCINRST"/>
</dbReference>
<comment type="similarity">
    <text evidence="1">Belongs to the bleomycin resistance protein family.</text>
</comment>
<accession>A0ABP6HDQ2</accession>
<comment type="caution">
    <text evidence="5">The sequence shown here is derived from an EMBL/GenBank/DDBJ whole genome shotgun (WGS) entry which is preliminary data.</text>
</comment>
<reference evidence="6" key="1">
    <citation type="journal article" date="2019" name="Int. J. Syst. Evol. Microbiol.">
        <title>The Global Catalogue of Microorganisms (GCM) 10K type strain sequencing project: providing services to taxonomists for standard genome sequencing and annotation.</title>
        <authorList>
            <consortium name="The Broad Institute Genomics Platform"/>
            <consortium name="The Broad Institute Genome Sequencing Center for Infectious Disease"/>
            <person name="Wu L."/>
            <person name="Ma J."/>
        </authorList>
    </citation>
    <scope>NUCLEOTIDE SEQUENCE [LARGE SCALE GENOMIC DNA]</scope>
    <source>
        <strain evidence="6">JCM 16378</strain>
    </source>
</reference>
<dbReference type="InterPro" id="IPR037523">
    <property type="entry name" value="VOC_core"/>
</dbReference>
<keyword evidence="3" id="KW-0046">Antibiotic resistance</keyword>
<dbReference type="CDD" id="cd08350">
    <property type="entry name" value="BLMT_like"/>
    <property type="match status" value="1"/>
</dbReference>
<dbReference type="Pfam" id="PF00903">
    <property type="entry name" value="Glyoxalase"/>
    <property type="match status" value="1"/>
</dbReference>
<dbReference type="InterPro" id="IPR000335">
    <property type="entry name" value="Bleomycin-R"/>
</dbReference>
<dbReference type="PROSITE" id="PS51819">
    <property type="entry name" value="VOC"/>
    <property type="match status" value="1"/>
</dbReference>
<feature type="domain" description="VOC" evidence="4">
    <location>
        <begin position="28"/>
        <end position="146"/>
    </location>
</feature>